<gene>
    <name evidence="1" type="ORF">ACFS6I_12880</name>
</gene>
<dbReference type="EMBL" id="JBHUPE010000005">
    <property type="protein sequence ID" value="MFD2904826.1"/>
    <property type="molecule type" value="Genomic_DNA"/>
</dbReference>
<accession>A0ABW5YX71</accession>
<organism evidence="1 2">
    <name type="scientific">Sphingobacterium anhuiense</name>
    <dbReference type="NCBI Taxonomy" id="493780"/>
    <lineage>
        <taxon>Bacteria</taxon>
        <taxon>Pseudomonadati</taxon>
        <taxon>Bacteroidota</taxon>
        <taxon>Sphingobacteriia</taxon>
        <taxon>Sphingobacteriales</taxon>
        <taxon>Sphingobacteriaceae</taxon>
        <taxon>Sphingobacterium</taxon>
    </lineage>
</organism>
<dbReference type="PROSITE" id="PS51257">
    <property type="entry name" value="PROKAR_LIPOPROTEIN"/>
    <property type="match status" value="1"/>
</dbReference>
<name>A0ABW5YX71_9SPHI</name>
<dbReference type="InterPro" id="IPR011990">
    <property type="entry name" value="TPR-like_helical_dom_sf"/>
</dbReference>
<comment type="caution">
    <text evidence="1">The sequence shown here is derived from an EMBL/GenBank/DDBJ whole genome shotgun (WGS) entry which is preliminary data.</text>
</comment>
<keyword evidence="2" id="KW-1185">Reference proteome</keyword>
<protein>
    <submittedName>
        <fullName evidence="1">RagB/SusD family nutrient uptake outer membrane protein</fullName>
    </submittedName>
</protein>
<proteinExistence type="predicted"/>
<evidence type="ECO:0000313" key="1">
    <source>
        <dbReference type="EMBL" id="MFD2904826.1"/>
    </source>
</evidence>
<dbReference type="Gene3D" id="1.25.40.390">
    <property type="match status" value="1"/>
</dbReference>
<dbReference type="SUPFAM" id="SSF48452">
    <property type="entry name" value="TPR-like"/>
    <property type="match status" value="1"/>
</dbReference>
<evidence type="ECO:0000313" key="2">
    <source>
        <dbReference type="Proteomes" id="UP001597509"/>
    </source>
</evidence>
<dbReference type="Proteomes" id="UP001597509">
    <property type="component" value="Unassembled WGS sequence"/>
</dbReference>
<sequence>MINKYIKLAFVFSGLSLLGGCNDQYLDRVPETAINNENFFNTATDLELYITGLYNFSGLGIYQADATSDNASTTGNVEIKTLMAGNASAATISGGWNWDQLRKVNFFLQHMQKAQISASEKAHYEGLGRYFRARFYVEKVQRFSDVPWVDKALEVGDTEYLFAKRDPRATVVEKIMEDFEFAAKNVEPRIKLGTVNKWVVLQEYSRFALYEGTYRKYHKELDLKVSANDFLTKAQQLSEQIMREG</sequence>
<reference evidence="2" key="1">
    <citation type="journal article" date="2019" name="Int. J. Syst. Evol. Microbiol.">
        <title>The Global Catalogue of Microorganisms (GCM) 10K type strain sequencing project: providing services to taxonomists for standard genome sequencing and annotation.</title>
        <authorList>
            <consortium name="The Broad Institute Genomics Platform"/>
            <consortium name="The Broad Institute Genome Sequencing Center for Infectious Disease"/>
            <person name="Wu L."/>
            <person name="Ma J."/>
        </authorList>
    </citation>
    <scope>NUCLEOTIDE SEQUENCE [LARGE SCALE GENOMIC DNA]</scope>
    <source>
        <strain evidence="2">KCTC 22209</strain>
    </source>
</reference>
<dbReference type="RefSeq" id="WP_380921123.1">
    <property type="nucleotide sequence ID" value="NZ_JBHUPE010000005.1"/>
</dbReference>